<feature type="compositionally biased region" description="Low complexity" evidence="1">
    <location>
        <begin position="185"/>
        <end position="200"/>
    </location>
</feature>
<dbReference type="AlphaFoldDB" id="A0AAV8WAE8"/>
<evidence type="ECO:0000259" key="2">
    <source>
        <dbReference type="SMART" id="SM00409"/>
    </source>
</evidence>
<dbReference type="Pfam" id="PF07679">
    <property type="entry name" value="I-set"/>
    <property type="match status" value="1"/>
</dbReference>
<dbReference type="SUPFAM" id="SSF48726">
    <property type="entry name" value="Immunoglobulin"/>
    <property type="match status" value="1"/>
</dbReference>
<feature type="region of interest" description="Disordered" evidence="1">
    <location>
        <begin position="1"/>
        <end position="43"/>
    </location>
</feature>
<evidence type="ECO:0000313" key="3">
    <source>
        <dbReference type="EMBL" id="KAJ8923567.1"/>
    </source>
</evidence>
<dbReference type="EMBL" id="JANEYG010000004">
    <property type="protein sequence ID" value="KAJ8923567.1"/>
    <property type="molecule type" value="Genomic_DNA"/>
</dbReference>
<accession>A0AAV8WAE8</accession>
<evidence type="ECO:0000313" key="4">
    <source>
        <dbReference type="Proteomes" id="UP001159042"/>
    </source>
</evidence>
<gene>
    <name evidence="3" type="ORF">NQ315_010146</name>
</gene>
<feature type="compositionally biased region" description="Basic and acidic residues" evidence="1">
    <location>
        <begin position="104"/>
        <end position="144"/>
    </location>
</feature>
<dbReference type="SMART" id="SM00409">
    <property type="entry name" value="IG"/>
    <property type="match status" value="1"/>
</dbReference>
<proteinExistence type="predicted"/>
<name>A0AAV8WAE8_9CUCU</name>
<dbReference type="InterPro" id="IPR013783">
    <property type="entry name" value="Ig-like_fold"/>
</dbReference>
<feature type="region of interest" description="Disordered" evidence="1">
    <location>
        <begin position="78"/>
        <end position="297"/>
    </location>
</feature>
<dbReference type="Gene3D" id="2.60.40.10">
    <property type="entry name" value="Immunoglobulins"/>
    <property type="match status" value="1"/>
</dbReference>
<keyword evidence="4" id="KW-1185">Reference proteome</keyword>
<feature type="compositionally biased region" description="Basic and acidic residues" evidence="1">
    <location>
        <begin position="78"/>
        <end position="95"/>
    </location>
</feature>
<dbReference type="InterPro" id="IPR036179">
    <property type="entry name" value="Ig-like_dom_sf"/>
</dbReference>
<dbReference type="Proteomes" id="UP001159042">
    <property type="component" value="Unassembled WGS sequence"/>
</dbReference>
<dbReference type="FunFam" id="2.60.40.10:FF:000440">
    <property type="entry name" value="Bent, isoform C"/>
    <property type="match status" value="1"/>
</dbReference>
<dbReference type="PANTHER" id="PTHR47633:SF4">
    <property type="entry name" value="MYOPALLADIN ISOFORM X1"/>
    <property type="match status" value="1"/>
</dbReference>
<feature type="compositionally biased region" description="Basic and acidic residues" evidence="1">
    <location>
        <begin position="165"/>
        <end position="184"/>
    </location>
</feature>
<dbReference type="InterPro" id="IPR013098">
    <property type="entry name" value="Ig_I-set"/>
</dbReference>
<protein>
    <recommendedName>
        <fullName evidence="2">Immunoglobulin domain-containing protein</fullName>
    </recommendedName>
</protein>
<dbReference type="InterPro" id="IPR003599">
    <property type="entry name" value="Ig_sub"/>
</dbReference>
<feature type="compositionally biased region" description="Polar residues" evidence="1">
    <location>
        <begin position="145"/>
        <end position="154"/>
    </location>
</feature>
<comment type="caution">
    <text evidence="3">The sequence shown here is derived from an EMBL/GenBank/DDBJ whole genome shotgun (WGS) entry which is preliminary data.</text>
</comment>
<sequence length="467" mass="52720">MRWIPDPEIPEINVLDMTEEKQQEEVKLKQENESKRRIPPKSTAKAASFLNVQLKPVTKEEKQAEQAKLEYELKKTAENKEKTTVKKTRKEEKASYNDWENIPDYERPVLEKYEKNAPPEYAGREKTKLSKEKPSLAVEGKEKQPTQATITDQPRPSLPQIKTPEAPKIEVSTERTPEPRKKSLEPGSGPGSRRGSLIPPEAIGRRASLIISDEERRKLRPGEVLEEKKGGKLRPGEVLDPKTKLGKRPGVLDTEKQRRRPSAEVRRPSVAELEDIINKPSTPLKPSGPKGSPPSIVDVQENYSSVEDQTAYITIQVEGDPPPKFKFYKGMTEIIEGGRFKYVTDGDNNLITLCIRKVKPNDEGTYKVVVSNVHGEDHAEMTLFVAGAGGVDFRSMLMKRKYAKWDKEKDDPDWGELKETEKPLPALKKVEKSDQTLSGLYEEDGMIIIIVDGQIVAEIPAEKKIQC</sequence>
<dbReference type="PANTHER" id="PTHR47633">
    <property type="entry name" value="IMMUNOGLOBULIN"/>
    <property type="match status" value="1"/>
</dbReference>
<evidence type="ECO:0000256" key="1">
    <source>
        <dbReference type="SAM" id="MobiDB-lite"/>
    </source>
</evidence>
<feature type="compositionally biased region" description="Low complexity" evidence="1">
    <location>
        <begin position="279"/>
        <end position="295"/>
    </location>
</feature>
<reference evidence="3 4" key="1">
    <citation type="journal article" date="2023" name="Insect Mol. Biol.">
        <title>Genome sequencing provides insights into the evolution of gene families encoding plant cell wall-degrading enzymes in longhorned beetles.</title>
        <authorList>
            <person name="Shin N.R."/>
            <person name="Okamura Y."/>
            <person name="Kirsch R."/>
            <person name="Pauchet Y."/>
        </authorList>
    </citation>
    <scope>NUCLEOTIDE SEQUENCE [LARGE SCALE GENOMIC DNA]</scope>
    <source>
        <strain evidence="3">EAD_L_NR</strain>
    </source>
</reference>
<feature type="compositionally biased region" description="Basic and acidic residues" evidence="1">
    <location>
        <begin position="213"/>
        <end position="243"/>
    </location>
</feature>
<organism evidence="3 4">
    <name type="scientific">Exocentrus adspersus</name>
    <dbReference type="NCBI Taxonomy" id="1586481"/>
    <lineage>
        <taxon>Eukaryota</taxon>
        <taxon>Metazoa</taxon>
        <taxon>Ecdysozoa</taxon>
        <taxon>Arthropoda</taxon>
        <taxon>Hexapoda</taxon>
        <taxon>Insecta</taxon>
        <taxon>Pterygota</taxon>
        <taxon>Neoptera</taxon>
        <taxon>Endopterygota</taxon>
        <taxon>Coleoptera</taxon>
        <taxon>Polyphaga</taxon>
        <taxon>Cucujiformia</taxon>
        <taxon>Chrysomeloidea</taxon>
        <taxon>Cerambycidae</taxon>
        <taxon>Lamiinae</taxon>
        <taxon>Acanthocinini</taxon>
        <taxon>Exocentrus</taxon>
    </lineage>
</organism>
<feature type="compositionally biased region" description="Basic and acidic residues" evidence="1">
    <location>
        <begin position="18"/>
        <end position="36"/>
    </location>
</feature>
<feature type="compositionally biased region" description="Basic and acidic residues" evidence="1">
    <location>
        <begin position="253"/>
        <end position="269"/>
    </location>
</feature>
<feature type="domain" description="Immunoglobulin" evidence="2">
    <location>
        <begin position="300"/>
        <end position="386"/>
    </location>
</feature>